<dbReference type="EMBL" id="VTOW01000001">
    <property type="protein sequence ID" value="NKE69231.1"/>
    <property type="molecule type" value="Genomic_DNA"/>
</dbReference>
<dbReference type="AlphaFoldDB" id="A0A7X6I9B5"/>
<proteinExistence type="predicted"/>
<evidence type="ECO:0000313" key="1">
    <source>
        <dbReference type="EMBL" id="NKE69231.1"/>
    </source>
</evidence>
<dbReference type="InterPro" id="IPR014993">
    <property type="entry name" value="DUF1841"/>
</dbReference>
<protein>
    <submittedName>
        <fullName evidence="1">DUF1841 family protein</fullName>
    </submittedName>
</protein>
<gene>
    <name evidence="1" type="ORF">MNODULE_00495</name>
</gene>
<reference evidence="1 2" key="1">
    <citation type="journal article" date="2020" name="Nature">
        <title>Bacterial chemolithoautotrophy via manganese oxidation.</title>
        <authorList>
            <person name="Yu H."/>
            <person name="Leadbetter J.R."/>
        </authorList>
    </citation>
    <scope>NUCLEOTIDE SEQUENCE [LARGE SCALE GENOMIC DNA]</scope>
    <source>
        <strain evidence="1 2">Mn-1</strain>
    </source>
</reference>
<dbReference type="Pfam" id="PF08897">
    <property type="entry name" value="DUF1841"/>
    <property type="match status" value="1"/>
</dbReference>
<sequence length="156" mass="18035">MPFYLLKESGMDYLFSKQALSIYFNVWERMKREEDLSGDSELIADAMRAHPEFDSLWPQGEAAFHPQEIDGYVVNPLIHTGLHVAVEKQLFQQDPEEVEVVFKALLEKGVPRHEAIHRIAGLWGNLYFLSVRRGGPLEETVYIEELKLLMEQTENS</sequence>
<organism evidence="1 2">
    <name type="scientific">Candidatus Manganitrophus noduliformans</name>
    <dbReference type="NCBI Taxonomy" id="2606439"/>
    <lineage>
        <taxon>Bacteria</taxon>
        <taxon>Pseudomonadati</taxon>
        <taxon>Nitrospirota</taxon>
        <taxon>Nitrospiria</taxon>
        <taxon>Candidatus Troglogloeales</taxon>
        <taxon>Candidatus Manganitrophaceae</taxon>
        <taxon>Candidatus Manganitrophus</taxon>
    </lineage>
</organism>
<keyword evidence="2" id="KW-1185">Reference proteome</keyword>
<evidence type="ECO:0000313" key="2">
    <source>
        <dbReference type="Proteomes" id="UP000534783"/>
    </source>
</evidence>
<comment type="caution">
    <text evidence="1">The sequence shown here is derived from an EMBL/GenBank/DDBJ whole genome shotgun (WGS) entry which is preliminary data.</text>
</comment>
<name>A0A7X6I9B5_9BACT</name>
<dbReference type="Proteomes" id="UP000534783">
    <property type="component" value="Unassembled WGS sequence"/>
</dbReference>
<accession>A0A7X6I9B5</accession>